<organism evidence="7 8">
    <name type="scientific">Gordonia jinghuaiqii</name>
    <dbReference type="NCBI Taxonomy" id="2758710"/>
    <lineage>
        <taxon>Bacteria</taxon>
        <taxon>Bacillati</taxon>
        <taxon>Actinomycetota</taxon>
        <taxon>Actinomycetes</taxon>
        <taxon>Mycobacteriales</taxon>
        <taxon>Gordoniaceae</taxon>
        <taxon>Gordonia</taxon>
    </lineage>
</organism>
<keyword evidence="4" id="KW-0564">Palmitate</keyword>
<keyword evidence="5 7" id="KW-0449">Lipoprotein</keyword>
<dbReference type="KEGG" id="gji:H1R19_13460"/>
<dbReference type="InterPro" id="IPR025971">
    <property type="entry name" value="LppP/LprE"/>
</dbReference>
<evidence type="ECO:0000256" key="5">
    <source>
        <dbReference type="ARBA" id="ARBA00023288"/>
    </source>
</evidence>
<dbReference type="Proteomes" id="UP000515663">
    <property type="component" value="Chromosome"/>
</dbReference>
<dbReference type="EMBL" id="CP059491">
    <property type="protein sequence ID" value="QMS99972.1"/>
    <property type="molecule type" value="Genomic_DNA"/>
</dbReference>
<dbReference type="RefSeq" id="WP_219849297.1">
    <property type="nucleotide sequence ID" value="NZ_CP059491.1"/>
</dbReference>
<dbReference type="Pfam" id="PF14041">
    <property type="entry name" value="Lipoprotein_21"/>
    <property type="match status" value="1"/>
</dbReference>
<evidence type="ECO:0000256" key="3">
    <source>
        <dbReference type="ARBA" id="ARBA00023136"/>
    </source>
</evidence>
<keyword evidence="2 6" id="KW-0732">Signal</keyword>
<reference evidence="8" key="1">
    <citation type="submission" date="2020-07" db="EMBL/GenBank/DDBJ databases">
        <title>novel species isolated from the respiratory tract of Marmot.</title>
        <authorList>
            <person name="Zhang G."/>
        </authorList>
    </citation>
    <scope>NUCLEOTIDE SEQUENCE [LARGE SCALE GENOMIC DNA]</scope>
    <source>
        <strain evidence="8">686</strain>
    </source>
</reference>
<keyword evidence="8" id="KW-1185">Reference proteome</keyword>
<gene>
    <name evidence="7" type="ORF">H1R19_13460</name>
</gene>
<protein>
    <submittedName>
        <fullName evidence="7">LppP/LprE family lipoprotein</fullName>
    </submittedName>
</protein>
<evidence type="ECO:0000256" key="6">
    <source>
        <dbReference type="SAM" id="SignalP"/>
    </source>
</evidence>
<sequence length="183" mass="19237">MSSSRSRLAAAVVAVSAAMFATTVVPSSASAAPTDSRPAASTSGHGLCLDLGSPEVKRALRVIGPPFRSSASKWVPRRGPRSRSLDRTPACPPLMWAVFDTERGTVSSPVAVLLFRPGKFLGLTNRPTGYTNVSDFSPVSVTVTYRWPRRGDANADPSGGPVSSTFVPVVDRVYRIGALPPGL</sequence>
<evidence type="ECO:0000256" key="1">
    <source>
        <dbReference type="ARBA" id="ARBA00022475"/>
    </source>
</evidence>
<evidence type="ECO:0000313" key="7">
    <source>
        <dbReference type="EMBL" id="QMS99972.1"/>
    </source>
</evidence>
<feature type="chain" id="PRO_5028384789" evidence="6">
    <location>
        <begin position="32"/>
        <end position="183"/>
    </location>
</feature>
<evidence type="ECO:0000256" key="4">
    <source>
        <dbReference type="ARBA" id="ARBA00023139"/>
    </source>
</evidence>
<keyword evidence="1" id="KW-1003">Cell membrane</keyword>
<dbReference type="AlphaFoldDB" id="A0A7D7RMM8"/>
<proteinExistence type="predicted"/>
<keyword evidence="3" id="KW-0472">Membrane</keyword>
<accession>A0A7D7RMM8</accession>
<name>A0A7D7RMM8_9ACTN</name>
<feature type="signal peptide" evidence="6">
    <location>
        <begin position="1"/>
        <end position="31"/>
    </location>
</feature>
<evidence type="ECO:0000256" key="2">
    <source>
        <dbReference type="ARBA" id="ARBA00022729"/>
    </source>
</evidence>
<evidence type="ECO:0000313" key="8">
    <source>
        <dbReference type="Proteomes" id="UP000515663"/>
    </source>
</evidence>